<organism evidence="1 2">
    <name type="scientific">Feifania hominis</name>
    <dbReference type="NCBI Taxonomy" id="2763660"/>
    <lineage>
        <taxon>Bacteria</taxon>
        <taxon>Bacillati</taxon>
        <taxon>Bacillota</taxon>
        <taxon>Clostridia</taxon>
        <taxon>Eubacteriales</taxon>
        <taxon>Feifaniaceae</taxon>
        <taxon>Feifania</taxon>
    </lineage>
</organism>
<proteinExistence type="predicted"/>
<dbReference type="Proteomes" id="UP000620366">
    <property type="component" value="Unassembled WGS sequence"/>
</dbReference>
<dbReference type="AlphaFoldDB" id="A0A926DEY2"/>
<comment type="caution">
    <text evidence="1">The sequence shown here is derived from an EMBL/GenBank/DDBJ whole genome shotgun (WGS) entry which is preliminary data.</text>
</comment>
<accession>A0A926DEY2</accession>
<dbReference type="RefSeq" id="WP_249300919.1">
    <property type="nucleotide sequence ID" value="NZ_JACRSP010000004.1"/>
</dbReference>
<reference evidence="1" key="1">
    <citation type="submission" date="2020-08" db="EMBL/GenBank/DDBJ databases">
        <title>Genome public.</title>
        <authorList>
            <person name="Liu C."/>
            <person name="Sun Q."/>
        </authorList>
    </citation>
    <scope>NUCLEOTIDE SEQUENCE</scope>
    <source>
        <strain evidence="1">BX7</strain>
    </source>
</reference>
<dbReference type="EMBL" id="JACRSP010000004">
    <property type="protein sequence ID" value="MBC8536893.1"/>
    <property type="molecule type" value="Genomic_DNA"/>
</dbReference>
<evidence type="ECO:0000313" key="1">
    <source>
        <dbReference type="EMBL" id="MBC8536893.1"/>
    </source>
</evidence>
<gene>
    <name evidence="1" type="ORF">H8695_09355</name>
</gene>
<sequence length="127" mass="14220">MPRALVSVGGEALPEPSAYSANTSSLVDSDRNVRGKFIGAVIRDNVAEIEMTWNYLTVQQWADINRKFKESDGGQFVNSVTFLDQSAGDWITRQMYISDRKAGLWQRDARTGDIQGWTNCKLSLTEV</sequence>
<name>A0A926DEY2_9FIRM</name>
<evidence type="ECO:0000313" key="2">
    <source>
        <dbReference type="Proteomes" id="UP000620366"/>
    </source>
</evidence>
<protein>
    <submittedName>
        <fullName evidence="1">Uncharacterized protein</fullName>
    </submittedName>
</protein>
<keyword evidence="2" id="KW-1185">Reference proteome</keyword>